<dbReference type="PANTHER" id="PTHR30372">
    <property type="entry name" value="LIPID-A-DISACCHARIDE SYNTHASE"/>
    <property type="match status" value="1"/>
</dbReference>
<evidence type="ECO:0000256" key="1">
    <source>
        <dbReference type="ARBA" id="ARBA00002056"/>
    </source>
</evidence>
<dbReference type="PANTHER" id="PTHR30372:SF4">
    <property type="entry name" value="LIPID-A-DISACCHARIDE SYNTHASE, MITOCHONDRIAL-RELATED"/>
    <property type="match status" value="1"/>
</dbReference>
<evidence type="ECO:0000256" key="8">
    <source>
        <dbReference type="ARBA" id="ARBA00022679"/>
    </source>
</evidence>
<comment type="function">
    <text evidence="1">Condensation of UDP-2,3-diacylglucosamine and 2,3-diacylglucosamine-1-phosphate to form lipid A disaccharide, a precursor of lipid A, a phosphorylated glycolipid that anchors the lipopolysaccharide to the outer membrane of the cell.</text>
</comment>
<dbReference type="EC" id="2.4.1.182" evidence="3"/>
<comment type="catalytic activity">
    <reaction evidence="10">
        <text>a lipid X + a UDP-2-N,3-O-bis[(3R)-3-hydroxyacyl]-alpha-D-glucosamine = a lipid A disaccharide + UDP + H(+)</text>
        <dbReference type="Rhea" id="RHEA:67828"/>
        <dbReference type="ChEBI" id="CHEBI:15378"/>
        <dbReference type="ChEBI" id="CHEBI:58223"/>
        <dbReference type="ChEBI" id="CHEBI:137748"/>
        <dbReference type="ChEBI" id="CHEBI:176338"/>
        <dbReference type="ChEBI" id="CHEBI:176343"/>
        <dbReference type="EC" id="2.4.1.182"/>
    </reaction>
</comment>
<evidence type="ECO:0000256" key="9">
    <source>
        <dbReference type="ARBA" id="ARBA00023098"/>
    </source>
</evidence>
<keyword evidence="7" id="KW-0328">Glycosyltransferase</keyword>
<comment type="similarity">
    <text evidence="2">Belongs to the LpxB family.</text>
</comment>
<evidence type="ECO:0000256" key="5">
    <source>
        <dbReference type="ARBA" id="ARBA00022516"/>
    </source>
</evidence>
<reference evidence="11 12" key="1">
    <citation type="submission" date="2024-02" db="EMBL/GenBank/DDBJ databases">
        <authorList>
            <person name="Grouzdev D."/>
        </authorList>
    </citation>
    <scope>NUCLEOTIDE SEQUENCE [LARGE SCALE GENOMIC DNA]</scope>
    <source>
        <strain evidence="11 12">9N</strain>
    </source>
</reference>
<evidence type="ECO:0000256" key="10">
    <source>
        <dbReference type="ARBA" id="ARBA00048975"/>
    </source>
</evidence>
<dbReference type="EMBL" id="JAZHYN010000019">
    <property type="protein sequence ID" value="MEF3366501.1"/>
    <property type="molecule type" value="Genomic_DNA"/>
</dbReference>
<proteinExistence type="inferred from homology"/>
<dbReference type="InterPro" id="IPR003835">
    <property type="entry name" value="Glyco_trans_19"/>
</dbReference>
<keyword evidence="8" id="KW-0808">Transferase</keyword>
<keyword evidence="9" id="KW-0443">Lipid metabolism</keyword>
<keyword evidence="5" id="KW-0444">Lipid biosynthesis</keyword>
<gene>
    <name evidence="11" type="ORF">V3H18_08145</name>
</gene>
<evidence type="ECO:0000256" key="3">
    <source>
        <dbReference type="ARBA" id="ARBA00012687"/>
    </source>
</evidence>
<evidence type="ECO:0000313" key="12">
    <source>
        <dbReference type="Proteomes" id="UP001350748"/>
    </source>
</evidence>
<protein>
    <recommendedName>
        <fullName evidence="4">Lipid-A-disaccharide synthase</fullName>
        <ecNumber evidence="3">2.4.1.182</ecNumber>
    </recommendedName>
</protein>
<name>A0ABU7XGI8_9HYPH</name>
<organism evidence="11 12">
    <name type="scientific">Methylocystis borbori</name>
    <dbReference type="NCBI Taxonomy" id="3118750"/>
    <lineage>
        <taxon>Bacteria</taxon>
        <taxon>Pseudomonadati</taxon>
        <taxon>Pseudomonadota</taxon>
        <taxon>Alphaproteobacteria</taxon>
        <taxon>Hyphomicrobiales</taxon>
        <taxon>Methylocystaceae</taxon>
        <taxon>Methylocystis</taxon>
    </lineage>
</organism>
<sequence length="430" mass="46705">MRRSSARRKSLRIFLVAGEASGDELGAGLMRALRVARSDVEFAGVGGEAMAREGLASLFPLSDIAVMGLIPVLARLPRIMARIDATVRAAIDFAPDCLVIVDAPDFTHRVARGLRAARRDVPIVDYVSPTVWAWRPGRARAMRDYVDCILALLPFEPEAHARLGGPRCVYVGHPLVERLDELTPDSSAQEREEARPLLLILPGSRLAEIQRMTPLYGETLELLLRARPNIDVAIPVAPNMEAALARELRDWPLDHAAFGRNRPNADHVIDSKSLERALSEKPDSTFSRRALAPRLLSQAEKFAAFRKARAALVTSGAATLELALAGAPMVVAYKVSKAESLLRFLVKVDSIVLPNLVIGERAVPEFLQEAATPRALVDALTPLFDDGPARAAQLAAFARVRAKLLEAGGNPSARAAEIVLEYAERGARSI</sequence>
<comment type="caution">
    <text evidence="11">The sequence shown here is derived from an EMBL/GenBank/DDBJ whole genome shotgun (WGS) entry which is preliminary data.</text>
</comment>
<keyword evidence="6" id="KW-0441">Lipid A biosynthesis</keyword>
<evidence type="ECO:0000256" key="7">
    <source>
        <dbReference type="ARBA" id="ARBA00022676"/>
    </source>
</evidence>
<evidence type="ECO:0000313" key="11">
    <source>
        <dbReference type="EMBL" id="MEF3366501.1"/>
    </source>
</evidence>
<dbReference type="SUPFAM" id="SSF53756">
    <property type="entry name" value="UDP-Glycosyltransferase/glycogen phosphorylase"/>
    <property type="match status" value="1"/>
</dbReference>
<dbReference type="RefSeq" id="WP_332081583.1">
    <property type="nucleotide sequence ID" value="NZ_JAZHYN010000019.1"/>
</dbReference>
<dbReference type="Proteomes" id="UP001350748">
    <property type="component" value="Unassembled WGS sequence"/>
</dbReference>
<keyword evidence="12" id="KW-1185">Reference proteome</keyword>
<accession>A0ABU7XGI8</accession>
<evidence type="ECO:0000256" key="4">
    <source>
        <dbReference type="ARBA" id="ARBA00020902"/>
    </source>
</evidence>
<evidence type="ECO:0000256" key="2">
    <source>
        <dbReference type="ARBA" id="ARBA00007868"/>
    </source>
</evidence>
<evidence type="ECO:0000256" key="6">
    <source>
        <dbReference type="ARBA" id="ARBA00022556"/>
    </source>
</evidence>
<dbReference type="Pfam" id="PF02684">
    <property type="entry name" value="LpxB"/>
    <property type="match status" value="2"/>
</dbReference>